<organism evidence="2 3">
    <name type="scientific">Auricularia subglabra (strain TFB-10046 / SS5)</name>
    <name type="common">White-rot fungus</name>
    <name type="synonym">Auricularia delicata (strain TFB10046)</name>
    <dbReference type="NCBI Taxonomy" id="717982"/>
    <lineage>
        <taxon>Eukaryota</taxon>
        <taxon>Fungi</taxon>
        <taxon>Dikarya</taxon>
        <taxon>Basidiomycota</taxon>
        <taxon>Agaricomycotina</taxon>
        <taxon>Agaricomycetes</taxon>
        <taxon>Auriculariales</taxon>
        <taxon>Auriculariaceae</taxon>
        <taxon>Auricularia</taxon>
    </lineage>
</organism>
<protein>
    <submittedName>
        <fullName evidence="2">Uncharacterized protein</fullName>
    </submittedName>
</protein>
<proteinExistence type="predicted"/>
<feature type="region of interest" description="Disordered" evidence="1">
    <location>
        <begin position="1"/>
        <end position="41"/>
    </location>
</feature>
<feature type="compositionally biased region" description="Low complexity" evidence="1">
    <location>
        <begin position="451"/>
        <end position="460"/>
    </location>
</feature>
<feature type="region of interest" description="Disordered" evidence="1">
    <location>
        <begin position="297"/>
        <end position="468"/>
    </location>
</feature>
<dbReference type="InParanoid" id="J0WUQ7"/>
<dbReference type="KEGG" id="adl:AURDEDRAFT_129275"/>
<feature type="compositionally biased region" description="Basic and acidic residues" evidence="1">
    <location>
        <begin position="297"/>
        <end position="318"/>
    </location>
</feature>
<evidence type="ECO:0000313" key="2">
    <source>
        <dbReference type="EMBL" id="EJD37681.1"/>
    </source>
</evidence>
<dbReference type="AlphaFoldDB" id="J0WUQ7"/>
<reference evidence="3" key="1">
    <citation type="journal article" date="2012" name="Science">
        <title>The Paleozoic origin of enzymatic lignin decomposition reconstructed from 31 fungal genomes.</title>
        <authorList>
            <person name="Floudas D."/>
            <person name="Binder M."/>
            <person name="Riley R."/>
            <person name="Barry K."/>
            <person name="Blanchette R.A."/>
            <person name="Henrissat B."/>
            <person name="Martinez A.T."/>
            <person name="Otillar R."/>
            <person name="Spatafora J.W."/>
            <person name="Yadav J.S."/>
            <person name="Aerts A."/>
            <person name="Benoit I."/>
            <person name="Boyd A."/>
            <person name="Carlson A."/>
            <person name="Copeland A."/>
            <person name="Coutinho P.M."/>
            <person name="de Vries R.P."/>
            <person name="Ferreira P."/>
            <person name="Findley K."/>
            <person name="Foster B."/>
            <person name="Gaskell J."/>
            <person name="Glotzer D."/>
            <person name="Gorecki P."/>
            <person name="Heitman J."/>
            <person name="Hesse C."/>
            <person name="Hori C."/>
            <person name="Igarashi K."/>
            <person name="Jurgens J.A."/>
            <person name="Kallen N."/>
            <person name="Kersten P."/>
            <person name="Kohler A."/>
            <person name="Kuees U."/>
            <person name="Kumar T.K.A."/>
            <person name="Kuo A."/>
            <person name="LaButti K."/>
            <person name="Larrondo L.F."/>
            <person name="Lindquist E."/>
            <person name="Ling A."/>
            <person name="Lombard V."/>
            <person name="Lucas S."/>
            <person name="Lundell T."/>
            <person name="Martin R."/>
            <person name="McLaughlin D.J."/>
            <person name="Morgenstern I."/>
            <person name="Morin E."/>
            <person name="Murat C."/>
            <person name="Nagy L.G."/>
            <person name="Nolan M."/>
            <person name="Ohm R.A."/>
            <person name="Patyshakuliyeva A."/>
            <person name="Rokas A."/>
            <person name="Ruiz-Duenas F.J."/>
            <person name="Sabat G."/>
            <person name="Salamov A."/>
            <person name="Samejima M."/>
            <person name="Schmutz J."/>
            <person name="Slot J.C."/>
            <person name="St John F."/>
            <person name="Stenlid J."/>
            <person name="Sun H."/>
            <person name="Sun S."/>
            <person name="Syed K."/>
            <person name="Tsang A."/>
            <person name="Wiebenga A."/>
            <person name="Young D."/>
            <person name="Pisabarro A."/>
            <person name="Eastwood D.C."/>
            <person name="Martin F."/>
            <person name="Cullen D."/>
            <person name="Grigoriev I.V."/>
            <person name="Hibbett D.S."/>
        </authorList>
    </citation>
    <scope>NUCLEOTIDE SEQUENCE [LARGE SCALE GENOMIC DNA]</scope>
    <source>
        <strain evidence="3">TFB10046</strain>
    </source>
</reference>
<evidence type="ECO:0000313" key="3">
    <source>
        <dbReference type="Proteomes" id="UP000006514"/>
    </source>
</evidence>
<feature type="compositionally biased region" description="Polar residues" evidence="1">
    <location>
        <begin position="28"/>
        <end position="41"/>
    </location>
</feature>
<sequence length="491" mass="54190">MSSAMISYHQPRTPQHAQTRWSDRSRTHGLTSPAVSVDSQLIPGQQKNLSPFLLFCSDWQELRKEHPTGALGLDILDDLAAVTVTPNVQYPAHRHLNPRGAVDLAQMTRIDIKAFHMDRSLILHDLRSERARHEQRLLDGDDLRQALYGGQPVIFRIQAQLKGLASVRLDVPHYVTERVGHTVVAGEGAFYTMPPAHNSDAILTQTIGKCLLVTFPQTPENAAVLTRGPSTSEQRRWLRWALRQPGVDVRILFPGESTFLSRESIRFVMSLGHDESRYSATAVLYVTHHRVVEHQKCLARDRDARPHKTRKPYDRPVSDMRQPSVNQPGVHSHSSRIPRDSSLPRGELVTAVRAGHATRVPRPPTGGDPGFQSTSDPRRPSANLPVAHRLPPRLSQAPVPSRGEPAPVVRAGSAARAPSPPATTNSSFSSDVLHPRQGTASATEHGHSHSSESSGGRASAQMLPANPRAVVEHPRSIWARVDTNGLEFSQY</sequence>
<dbReference type="EMBL" id="JH687836">
    <property type="protein sequence ID" value="EJD37681.1"/>
    <property type="molecule type" value="Genomic_DNA"/>
</dbReference>
<keyword evidence="3" id="KW-1185">Reference proteome</keyword>
<evidence type="ECO:0000256" key="1">
    <source>
        <dbReference type="SAM" id="MobiDB-lite"/>
    </source>
</evidence>
<name>J0WUQ7_AURST</name>
<accession>J0WUQ7</accession>
<gene>
    <name evidence="2" type="ORF">AURDEDRAFT_129275</name>
</gene>
<dbReference type="Proteomes" id="UP000006514">
    <property type="component" value="Unassembled WGS sequence"/>
</dbReference>
<feature type="compositionally biased region" description="Polar residues" evidence="1">
    <location>
        <begin position="1"/>
        <end position="20"/>
    </location>
</feature>
<feature type="compositionally biased region" description="Low complexity" evidence="1">
    <location>
        <begin position="405"/>
        <end position="430"/>
    </location>
</feature>